<keyword evidence="2" id="KW-1185">Reference proteome</keyword>
<dbReference type="RefSeq" id="WP_157413345.1">
    <property type="nucleotide sequence ID" value="NZ_BAAAMK010000002.1"/>
</dbReference>
<evidence type="ECO:0000313" key="1">
    <source>
        <dbReference type="EMBL" id="GAA1948078.1"/>
    </source>
</evidence>
<evidence type="ECO:0000313" key="2">
    <source>
        <dbReference type="Proteomes" id="UP001499954"/>
    </source>
</evidence>
<organism evidence="1 2">
    <name type="scientific">Agromyces allii</name>
    <dbReference type="NCBI Taxonomy" id="393607"/>
    <lineage>
        <taxon>Bacteria</taxon>
        <taxon>Bacillati</taxon>
        <taxon>Actinomycetota</taxon>
        <taxon>Actinomycetes</taxon>
        <taxon>Micrococcales</taxon>
        <taxon>Microbacteriaceae</taxon>
        <taxon>Agromyces</taxon>
    </lineage>
</organism>
<dbReference type="EMBL" id="BAAAMK010000002">
    <property type="protein sequence ID" value="GAA1948078.1"/>
    <property type="molecule type" value="Genomic_DNA"/>
</dbReference>
<comment type="caution">
    <text evidence="1">The sequence shown here is derived from an EMBL/GenBank/DDBJ whole genome shotgun (WGS) entry which is preliminary data.</text>
</comment>
<gene>
    <name evidence="1" type="ORF">GCM10009717_13030</name>
</gene>
<dbReference type="Proteomes" id="UP001499954">
    <property type="component" value="Unassembled WGS sequence"/>
</dbReference>
<name>A0ABN2QA29_9MICO</name>
<proteinExistence type="predicted"/>
<sequence length="111" mass="12377">MFDETASSDDTVERQRTSVLFDPDTGRAVYGHTFVGEDDERSAHEGERARRRVLLDEVGDGDASRLRFADAPAVLRADGPAELEVVDDVVRLRPLRLPTGRPDRGGKDRRD</sequence>
<protein>
    <submittedName>
        <fullName evidence="1">Uncharacterized protein</fullName>
    </submittedName>
</protein>
<accession>A0ABN2QA29</accession>
<reference evidence="1 2" key="1">
    <citation type="journal article" date="2019" name="Int. J. Syst. Evol. Microbiol.">
        <title>The Global Catalogue of Microorganisms (GCM) 10K type strain sequencing project: providing services to taxonomists for standard genome sequencing and annotation.</title>
        <authorList>
            <consortium name="The Broad Institute Genomics Platform"/>
            <consortium name="The Broad Institute Genome Sequencing Center for Infectious Disease"/>
            <person name="Wu L."/>
            <person name="Ma J."/>
        </authorList>
    </citation>
    <scope>NUCLEOTIDE SEQUENCE [LARGE SCALE GENOMIC DNA]</scope>
    <source>
        <strain evidence="1 2">JCM 13584</strain>
    </source>
</reference>